<proteinExistence type="inferred from homology"/>
<keyword evidence="3 7" id="KW-0175">Coiled coil</keyword>
<evidence type="ECO:0000256" key="4">
    <source>
        <dbReference type="ARBA" id="ARBA00023069"/>
    </source>
</evidence>
<sequence length="643" mass="73386">MDLRLVSDRLAQPPFNKNLSVIQLHDEVPAYALVQLISDVAAYLEEGGPIPSIHKVDIRNEEPDATAWRIGEFMRILKFRGQGLDVNQLRQEIQDADRPLLLEILYFLLKDVAIHKKRCYLAPFLEFVDVPSDYMQDDVMLELSEQVSELQDQFKELHKYIEGLRATGGATSSIKREIQQMEEEKQQCLVGSCKKLRMEQQSEANLTERIREQRAAVQNADKKYAAAQQTLKEVRNTSMSGGAEALLAKMQEECKMNKYLATENLPKSMEETKQRIRDLKRVISEPPLREVDFENMDNEIKELNADTARLAEQKLLKAGSGDGKLALFRQQAAIIARKKEGTAQKLNSLTEEIMKLSDELEARRDQNRGPGGRALKGDDLKKYVSELRGKSNIFKLKRAELSEIQAEFGILQRTEQILRTREHTMNASLSEIERRSGVPGYHAQRDNLEKVSERKSEMDELKGKTLNEISEIISSIVSSINEKKTVLAPVIQELRKLRVVASDLEADYVEKKRHYDGMMVGLDSEAVKLEQEVKGYRQDIQNDQSRYHYLNMSIGLIDIAQDKVLNEMKAYIGGDDAVEAQQKAHVEQENAGKALRDQQKEIKAKHEPNVKQLAFFTDVKKLLQLKHKRISLSAVDILLLCFL</sequence>
<dbReference type="PANTHER" id="PTHR15614">
    <property type="entry name" value="INTRAFLAGELLAR TRANSPORT PROTEIN 81 HOMOLOG"/>
    <property type="match status" value="1"/>
</dbReference>
<keyword evidence="2" id="KW-0970">Cilium biogenesis/degradation</keyword>
<dbReference type="GO" id="GO:0036064">
    <property type="term" value="C:ciliary basal body"/>
    <property type="evidence" value="ECO:0007669"/>
    <property type="project" value="TreeGrafter"/>
</dbReference>
<reference evidence="9 10" key="1">
    <citation type="submission" date="2016-07" db="EMBL/GenBank/DDBJ databases">
        <title>Pervasive Adenine N6-methylation of Active Genes in Fungi.</title>
        <authorList>
            <consortium name="DOE Joint Genome Institute"/>
            <person name="Mondo S.J."/>
            <person name="Dannebaum R.O."/>
            <person name="Kuo R.C."/>
            <person name="Labutti K."/>
            <person name="Haridas S."/>
            <person name="Kuo A."/>
            <person name="Salamov A."/>
            <person name="Ahrendt S.R."/>
            <person name="Lipzen A."/>
            <person name="Sullivan W."/>
            <person name="Andreopoulos W.B."/>
            <person name="Clum A."/>
            <person name="Lindquist E."/>
            <person name="Daum C."/>
            <person name="Ramamoorthy G.K."/>
            <person name="Gryganskyi A."/>
            <person name="Culley D."/>
            <person name="Magnuson J.K."/>
            <person name="James T.Y."/>
            <person name="O'Malley M.A."/>
            <person name="Stajich J.E."/>
            <person name="Spatafora J.W."/>
            <person name="Visel A."/>
            <person name="Grigoriev I.V."/>
        </authorList>
    </citation>
    <scope>NUCLEOTIDE SEQUENCE [LARGE SCALE GENOMIC DNA]</scope>
    <source>
        <strain evidence="9 10">JEL800</strain>
    </source>
</reference>
<dbReference type="InterPro" id="IPR029600">
    <property type="entry name" value="IFT81"/>
</dbReference>
<evidence type="ECO:0000256" key="7">
    <source>
        <dbReference type="SAM" id="Coils"/>
    </source>
</evidence>
<dbReference type="InterPro" id="IPR043016">
    <property type="entry name" value="IFT81_N_sf"/>
</dbReference>
<feature type="coiled-coil region" evidence="7">
    <location>
        <begin position="203"/>
        <end position="237"/>
    </location>
</feature>
<keyword evidence="10" id="KW-1185">Reference proteome</keyword>
<dbReference type="Proteomes" id="UP000193642">
    <property type="component" value="Unassembled WGS sequence"/>
</dbReference>
<dbReference type="PANTHER" id="PTHR15614:SF2">
    <property type="entry name" value="INTRAFLAGELLAR TRANSPORT PROTEIN 81 HOMOLOG"/>
    <property type="match status" value="1"/>
</dbReference>
<name>A0A1Y2BTU5_9FUNG</name>
<organism evidence="9 10">
    <name type="scientific">Rhizoclosmatium globosum</name>
    <dbReference type="NCBI Taxonomy" id="329046"/>
    <lineage>
        <taxon>Eukaryota</taxon>
        <taxon>Fungi</taxon>
        <taxon>Fungi incertae sedis</taxon>
        <taxon>Chytridiomycota</taxon>
        <taxon>Chytridiomycota incertae sedis</taxon>
        <taxon>Chytridiomycetes</taxon>
        <taxon>Chytridiales</taxon>
        <taxon>Chytriomycetaceae</taxon>
        <taxon>Rhizoclosmatium</taxon>
    </lineage>
</organism>
<evidence type="ECO:0000256" key="6">
    <source>
        <dbReference type="ARBA" id="ARBA00043983"/>
    </source>
</evidence>
<feature type="domain" description="IFT81 calponin homology" evidence="8">
    <location>
        <begin position="3"/>
        <end position="127"/>
    </location>
</feature>
<keyword evidence="5" id="KW-0966">Cell projection</keyword>
<dbReference type="GO" id="GO:0015631">
    <property type="term" value="F:tubulin binding"/>
    <property type="evidence" value="ECO:0007669"/>
    <property type="project" value="InterPro"/>
</dbReference>
<dbReference type="GO" id="GO:0042073">
    <property type="term" value="P:intraciliary transport"/>
    <property type="evidence" value="ECO:0007669"/>
    <property type="project" value="InterPro"/>
</dbReference>
<dbReference type="STRING" id="329046.A0A1Y2BTU5"/>
<dbReference type="Gene3D" id="1.10.418.70">
    <property type="entry name" value="Intraflagellar transport protein 81, N-terminal domain"/>
    <property type="match status" value="1"/>
</dbReference>
<comment type="similarity">
    <text evidence="6">Belongs to the IFT81 family.</text>
</comment>
<evidence type="ECO:0000256" key="3">
    <source>
        <dbReference type="ARBA" id="ARBA00023054"/>
    </source>
</evidence>
<evidence type="ECO:0000259" key="8">
    <source>
        <dbReference type="Pfam" id="PF18383"/>
    </source>
</evidence>
<feature type="coiled-coil region" evidence="7">
    <location>
        <begin position="339"/>
        <end position="366"/>
    </location>
</feature>
<keyword evidence="4" id="KW-0969">Cilium</keyword>
<evidence type="ECO:0000256" key="2">
    <source>
        <dbReference type="ARBA" id="ARBA00022794"/>
    </source>
</evidence>
<evidence type="ECO:0000313" key="10">
    <source>
        <dbReference type="Proteomes" id="UP000193642"/>
    </source>
</evidence>
<comment type="subcellular location">
    <subcellularLocation>
        <location evidence="1">Cell projection</location>
        <location evidence="1">Cilium</location>
    </subcellularLocation>
</comment>
<dbReference type="Pfam" id="PF18383">
    <property type="entry name" value="IFT81_CH"/>
    <property type="match status" value="1"/>
</dbReference>
<evidence type="ECO:0000313" key="9">
    <source>
        <dbReference type="EMBL" id="ORY38172.1"/>
    </source>
</evidence>
<dbReference type="OrthoDB" id="276029at2759"/>
<gene>
    <name evidence="9" type="ORF">BCR33DRAFT_754577</name>
</gene>
<dbReference type="EMBL" id="MCGO01000045">
    <property type="protein sequence ID" value="ORY38172.1"/>
    <property type="molecule type" value="Genomic_DNA"/>
</dbReference>
<evidence type="ECO:0000256" key="1">
    <source>
        <dbReference type="ARBA" id="ARBA00004138"/>
    </source>
</evidence>
<dbReference type="GO" id="GO:0030992">
    <property type="term" value="C:intraciliary transport particle B"/>
    <property type="evidence" value="ECO:0007669"/>
    <property type="project" value="InterPro"/>
</dbReference>
<feature type="coiled-coil region" evidence="7">
    <location>
        <begin position="519"/>
        <end position="546"/>
    </location>
</feature>
<dbReference type="GO" id="GO:0060271">
    <property type="term" value="P:cilium assembly"/>
    <property type="evidence" value="ECO:0007669"/>
    <property type="project" value="InterPro"/>
</dbReference>
<dbReference type="AlphaFoldDB" id="A0A1Y2BTU5"/>
<evidence type="ECO:0000256" key="5">
    <source>
        <dbReference type="ARBA" id="ARBA00023273"/>
    </source>
</evidence>
<comment type="caution">
    <text evidence="9">The sequence shown here is derived from an EMBL/GenBank/DDBJ whole genome shotgun (WGS) entry which is preliminary data.</text>
</comment>
<accession>A0A1Y2BTU5</accession>
<protein>
    <recommendedName>
        <fullName evidence="8">IFT81 calponin homology domain-containing protein</fullName>
    </recommendedName>
</protein>
<dbReference type="InterPro" id="IPR041146">
    <property type="entry name" value="IFT81_CH"/>
</dbReference>